<evidence type="ECO:0000256" key="1">
    <source>
        <dbReference type="SAM" id="Phobius"/>
    </source>
</evidence>
<dbReference type="STRING" id="39482.ERS852491_02823"/>
<organism evidence="2 3">
    <name type="scientific">Faecalicatena contorta</name>
    <dbReference type="NCBI Taxonomy" id="39482"/>
    <lineage>
        <taxon>Bacteria</taxon>
        <taxon>Bacillati</taxon>
        <taxon>Bacillota</taxon>
        <taxon>Clostridia</taxon>
        <taxon>Lachnospirales</taxon>
        <taxon>Lachnospiraceae</taxon>
        <taxon>Faecalicatena</taxon>
    </lineage>
</organism>
<sequence length="162" mass="18902">MIWNYMLCFVFIVVLIVEVVFILKRNRKIVMKGKDDFFTFTLIVLFALMIFPLSDMGSVVENIRNILILVAIFGSAGIKRGFSEKGMEKVFYTVNWDLVQSVHIDEYQTSRIKVVCQTEKGKHKLYFSKYKLKEVLRVLEQHVSNIYIQSSLDDVLSMKKCV</sequence>
<dbReference type="EMBL" id="CYZU01000026">
    <property type="protein sequence ID" value="CUO64123.1"/>
    <property type="molecule type" value="Genomic_DNA"/>
</dbReference>
<dbReference type="Proteomes" id="UP000095544">
    <property type="component" value="Unassembled WGS sequence"/>
</dbReference>
<feature type="transmembrane region" description="Helical" evidence="1">
    <location>
        <begin position="66"/>
        <end position="82"/>
    </location>
</feature>
<keyword evidence="1" id="KW-0472">Membrane</keyword>
<name>A0A174GNX1_9FIRM</name>
<evidence type="ECO:0008006" key="4">
    <source>
        <dbReference type="Google" id="ProtNLM"/>
    </source>
</evidence>
<evidence type="ECO:0000313" key="3">
    <source>
        <dbReference type="Proteomes" id="UP000095544"/>
    </source>
</evidence>
<dbReference type="OrthoDB" id="2053978at2"/>
<feature type="transmembrane region" description="Helical" evidence="1">
    <location>
        <begin position="35"/>
        <end position="54"/>
    </location>
</feature>
<keyword evidence="1" id="KW-1133">Transmembrane helix</keyword>
<evidence type="ECO:0000313" key="2">
    <source>
        <dbReference type="EMBL" id="CUO64123.1"/>
    </source>
</evidence>
<dbReference type="AlphaFoldDB" id="A0A174GNX1"/>
<protein>
    <recommendedName>
        <fullName evidence="4">DUF5673 domain-containing protein</fullName>
    </recommendedName>
</protein>
<dbReference type="GeneID" id="93335975"/>
<keyword evidence="1" id="KW-0812">Transmembrane</keyword>
<gene>
    <name evidence="2" type="ORF">ERS852491_02823</name>
</gene>
<dbReference type="RefSeq" id="WP_025655808.1">
    <property type="nucleotide sequence ID" value="NZ_BQNQ01000001.1"/>
</dbReference>
<proteinExistence type="predicted"/>
<feature type="transmembrane region" description="Helical" evidence="1">
    <location>
        <begin position="6"/>
        <end position="23"/>
    </location>
</feature>
<reference evidence="2 3" key="1">
    <citation type="submission" date="2015-09" db="EMBL/GenBank/DDBJ databases">
        <authorList>
            <consortium name="Pathogen Informatics"/>
        </authorList>
    </citation>
    <scope>NUCLEOTIDE SEQUENCE [LARGE SCALE GENOMIC DNA]</scope>
    <source>
        <strain evidence="2 3">2789STDY5834876</strain>
    </source>
</reference>
<accession>A0A174GNX1</accession>